<sequence length="366" mass="40967">MTSEKKKRKPLKKKRYVVPITIITLLIILRLFLPLIVKNYVNKTLNNIPGYSGHVEDIDIALWRGAYAIDGLVLINEKAETETPLIDFPKTDISVEWKSLLKGKIVSEIAMHGPKFNYIFEDQQDSSATGNADTEDWTKALTDLVPIDINHLQINDGTANFVQLSTNPQIDMFMEKINLQATNLSNVVNGEKKLPSNIKATATSIGGGQVNLNGNMNLLREIPDMDLDFSLEKAKATGINDLTRRYAGVDFESGTFELYCEVAISDAYMKGYIKPMFINTKLIAKNDEGGIFKKLWEGFVGVFKFVLKNQGTDTLATKVPLEGDLSNVKSGIFSTVINIFENAWINAFQNDVNEEINFEDAQKKDK</sequence>
<dbReference type="Proteomes" id="UP001595793">
    <property type="component" value="Unassembled WGS sequence"/>
</dbReference>
<comment type="caution">
    <text evidence="2">The sequence shown here is derived from an EMBL/GenBank/DDBJ whole genome shotgun (WGS) entry which is preliminary data.</text>
</comment>
<evidence type="ECO:0000256" key="1">
    <source>
        <dbReference type="SAM" id="Phobius"/>
    </source>
</evidence>
<dbReference type="EMBL" id="JBHSAS010000012">
    <property type="protein sequence ID" value="MFC4029021.1"/>
    <property type="molecule type" value="Genomic_DNA"/>
</dbReference>
<name>A0ABV8HCI2_9FLAO</name>
<keyword evidence="1" id="KW-1133">Transmembrane helix</keyword>
<feature type="transmembrane region" description="Helical" evidence="1">
    <location>
        <begin position="16"/>
        <end position="37"/>
    </location>
</feature>
<dbReference type="RefSeq" id="WP_290236734.1">
    <property type="nucleotide sequence ID" value="NZ_JAUFPZ010000002.1"/>
</dbReference>
<dbReference type="InterPro" id="IPR008023">
    <property type="entry name" value="DUF748"/>
</dbReference>
<keyword evidence="3" id="KW-1185">Reference proteome</keyword>
<evidence type="ECO:0000313" key="2">
    <source>
        <dbReference type="EMBL" id="MFC4029021.1"/>
    </source>
</evidence>
<evidence type="ECO:0000313" key="3">
    <source>
        <dbReference type="Proteomes" id="UP001595793"/>
    </source>
</evidence>
<reference evidence="3" key="1">
    <citation type="journal article" date="2019" name="Int. J. Syst. Evol. Microbiol.">
        <title>The Global Catalogue of Microorganisms (GCM) 10K type strain sequencing project: providing services to taxonomists for standard genome sequencing and annotation.</title>
        <authorList>
            <consortium name="The Broad Institute Genomics Platform"/>
            <consortium name="The Broad Institute Genome Sequencing Center for Infectious Disease"/>
            <person name="Wu L."/>
            <person name="Ma J."/>
        </authorList>
    </citation>
    <scope>NUCLEOTIDE SEQUENCE [LARGE SCALE GENOMIC DNA]</scope>
    <source>
        <strain evidence="3">CECT 9128</strain>
    </source>
</reference>
<keyword evidence="1" id="KW-0472">Membrane</keyword>
<dbReference type="Pfam" id="PF05359">
    <property type="entry name" value="DUF748"/>
    <property type="match status" value="1"/>
</dbReference>
<keyword evidence="1" id="KW-0812">Transmembrane</keyword>
<proteinExistence type="predicted"/>
<gene>
    <name evidence="2" type="ORF">ACFOS1_16480</name>
</gene>
<organism evidence="2 3">
    <name type="scientific">Zunongwangia endophytica</name>
    <dbReference type="NCBI Taxonomy" id="1808945"/>
    <lineage>
        <taxon>Bacteria</taxon>
        <taxon>Pseudomonadati</taxon>
        <taxon>Bacteroidota</taxon>
        <taxon>Flavobacteriia</taxon>
        <taxon>Flavobacteriales</taxon>
        <taxon>Flavobacteriaceae</taxon>
        <taxon>Zunongwangia</taxon>
    </lineage>
</organism>
<protein>
    <submittedName>
        <fullName evidence="2">DUF748 domain-containing protein</fullName>
    </submittedName>
</protein>
<accession>A0ABV8HCI2</accession>